<comment type="similarity">
    <text evidence="1 2">Belongs to the peptidase M16 family.</text>
</comment>
<feature type="domain" description="Peptidase M16 C-terminal" evidence="4">
    <location>
        <begin position="165"/>
        <end position="339"/>
    </location>
</feature>
<dbReference type="HOGENOM" id="CLU_009902_3_2_0"/>
<feature type="domain" description="Peptidase M16 N-terminal" evidence="3">
    <location>
        <begin position="14"/>
        <end position="142"/>
    </location>
</feature>
<dbReference type="GO" id="GO:0046872">
    <property type="term" value="F:metal ion binding"/>
    <property type="evidence" value="ECO:0007669"/>
    <property type="project" value="InterPro"/>
</dbReference>
<dbReference type="RefSeq" id="WP_013386828.1">
    <property type="nucleotide sequence ID" value="NC_014632.1"/>
</dbReference>
<evidence type="ECO:0000313" key="6">
    <source>
        <dbReference type="Proteomes" id="UP000006875"/>
    </source>
</evidence>
<evidence type="ECO:0000313" key="5">
    <source>
        <dbReference type="EMBL" id="ADO82158.1"/>
    </source>
</evidence>
<proteinExistence type="inferred from homology"/>
<dbReference type="PROSITE" id="PS00143">
    <property type="entry name" value="INSULINASE"/>
    <property type="match status" value="1"/>
</dbReference>
<reference evidence="5 6" key="1">
    <citation type="journal article" date="2010" name="Stand. Genomic Sci.">
        <title>Complete genome sequence of Ilyobacter polytropus type strain (CuHbu1).</title>
        <authorList>
            <person name="Sikorski J."/>
            <person name="Chertkov O."/>
            <person name="Lapidus A."/>
            <person name="Nolan M."/>
            <person name="Lucas S."/>
            <person name="Del Rio T.G."/>
            <person name="Tice H."/>
            <person name="Cheng J.F."/>
            <person name="Tapia R."/>
            <person name="Han C."/>
            <person name="Goodwin L."/>
            <person name="Pitluck S."/>
            <person name="Liolios K."/>
            <person name="Ivanova N."/>
            <person name="Mavromatis K."/>
            <person name="Mikhailova N."/>
            <person name="Pati A."/>
            <person name="Chen A."/>
            <person name="Palaniappan K."/>
            <person name="Land M."/>
            <person name="Hauser L."/>
            <person name="Chang Y.J."/>
            <person name="Jeffries C.D."/>
            <person name="Brambilla E."/>
            <person name="Yasawong M."/>
            <person name="Rohde M."/>
            <person name="Pukall R."/>
            <person name="Spring S."/>
            <person name="Goker M."/>
            <person name="Woyke T."/>
            <person name="Bristow J."/>
            <person name="Eisen J.A."/>
            <person name="Markowitz V."/>
            <person name="Hugenholtz P."/>
            <person name="Kyrpides N.C."/>
            <person name="Klenk H.P."/>
        </authorList>
    </citation>
    <scope>NUCLEOTIDE SEQUENCE [LARGE SCALE GENOMIC DNA]</scope>
    <source>
        <strain evidence="6">ATCC 51220 / DSM 2926 / LMG 16218 / CuHBu1</strain>
    </source>
</reference>
<dbReference type="STRING" id="572544.Ilyop_0370"/>
<evidence type="ECO:0000256" key="2">
    <source>
        <dbReference type="RuleBase" id="RU004447"/>
    </source>
</evidence>
<dbReference type="KEGG" id="ipo:Ilyop_0370"/>
<accession>E3HB09</accession>
<dbReference type="AlphaFoldDB" id="E3HB09"/>
<dbReference type="MEROPS" id="M16.A15"/>
<dbReference type="InterPro" id="IPR001431">
    <property type="entry name" value="Pept_M16_Zn_BS"/>
</dbReference>
<dbReference type="PANTHER" id="PTHR11851">
    <property type="entry name" value="METALLOPROTEASE"/>
    <property type="match status" value="1"/>
</dbReference>
<dbReference type="PANTHER" id="PTHR11851:SF49">
    <property type="entry name" value="MITOCHONDRIAL-PROCESSING PEPTIDASE SUBUNIT ALPHA"/>
    <property type="match status" value="1"/>
</dbReference>
<dbReference type="SUPFAM" id="SSF63411">
    <property type="entry name" value="LuxS/MPP-like metallohydrolase"/>
    <property type="match status" value="2"/>
</dbReference>
<dbReference type="EMBL" id="CP002281">
    <property type="protein sequence ID" value="ADO82158.1"/>
    <property type="molecule type" value="Genomic_DNA"/>
</dbReference>
<dbReference type="GO" id="GO:0004222">
    <property type="term" value="F:metalloendopeptidase activity"/>
    <property type="evidence" value="ECO:0007669"/>
    <property type="project" value="InterPro"/>
</dbReference>
<evidence type="ECO:0000256" key="1">
    <source>
        <dbReference type="ARBA" id="ARBA00007261"/>
    </source>
</evidence>
<gene>
    <name evidence="5" type="ordered locus">Ilyop_0370</name>
</gene>
<dbReference type="Pfam" id="PF00675">
    <property type="entry name" value="Peptidase_M16"/>
    <property type="match status" value="1"/>
</dbReference>
<evidence type="ECO:0000259" key="3">
    <source>
        <dbReference type="Pfam" id="PF00675"/>
    </source>
</evidence>
<dbReference type="InterPro" id="IPR050361">
    <property type="entry name" value="MPP/UQCRC_Complex"/>
</dbReference>
<dbReference type="eggNOG" id="COG0612">
    <property type="taxonomic scope" value="Bacteria"/>
</dbReference>
<dbReference type="GO" id="GO:0006508">
    <property type="term" value="P:proteolysis"/>
    <property type="evidence" value="ECO:0007669"/>
    <property type="project" value="InterPro"/>
</dbReference>
<dbReference type="Proteomes" id="UP000006875">
    <property type="component" value="Chromosome"/>
</dbReference>
<dbReference type="Pfam" id="PF05193">
    <property type="entry name" value="Peptidase_M16_C"/>
    <property type="match status" value="1"/>
</dbReference>
<evidence type="ECO:0000259" key="4">
    <source>
        <dbReference type="Pfam" id="PF05193"/>
    </source>
</evidence>
<dbReference type="InterPro" id="IPR011765">
    <property type="entry name" value="Pept_M16_N"/>
</dbReference>
<sequence>MKIEILKLKNGIPVLIENIENLNSVALGIFVKTGAKNELPGEEGVSHLLEHMMFKGTKNKSSKEISETIDNEGGIINAYTSKEMTVYYVQLLSHKLRVGTDILTDIFLNSTFTEESLEREKNVVIEEIKMYEDIPEEKVHDENVRFAVSGSQSNIVLGSMESVKNITREKLVSYFEERYVPSKMVISVAGRVDKDEIMNLLNEGIGNLERDEFEREYDGKMSINSGENIIKRDTNQMHLCFNTKGVSTTDKIRYSVSIISNILGGNMSSRLFQKIREEKGLAYSVYSYNSSFEEGGLFTVYAGTTKENYREVIDMIKDEFEEIKKDGITEEELRKAKNQFLSMLTFGLETSKSRMNRMASSYLIYERVRDLDEIIKEIEGISLEDIKNAASKIFDEKYYSWTILGDL</sequence>
<organism evidence="5 6">
    <name type="scientific">Ilyobacter polytropus (strain ATCC 51220 / DSM 2926 / LMG 16218 / CuHBu1)</name>
    <dbReference type="NCBI Taxonomy" id="572544"/>
    <lineage>
        <taxon>Bacteria</taxon>
        <taxon>Fusobacteriati</taxon>
        <taxon>Fusobacteriota</taxon>
        <taxon>Fusobacteriia</taxon>
        <taxon>Fusobacteriales</taxon>
        <taxon>Fusobacteriaceae</taxon>
        <taxon>Ilyobacter</taxon>
    </lineage>
</organism>
<name>E3HB09_ILYPC</name>
<dbReference type="Gene3D" id="3.30.830.10">
    <property type="entry name" value="Metalloenzyme, LuxS/M16 peptidase-like"/>
    <property type="match status" value="2"/>
</dbReference>
<dbReference type="InterPro" id="IPR011249">
    <property type="entry name" value="Metalloenz_LuxS/M16"/>
</dbReference>
<protein>
    <submittedName>
        <fullName evidence="5">Peptidase M16 domain protein</fullName>
    </submittedName>
</protein>
<dbReference type="OrthoDB" id="9811314at2"/>
<keyword evidence="6" id="KW-1185">Reference proteome</keyword>
<dbReference type="InterPro" id="IPR007863">
    <property type="entry name" value="Peptidase_M16_C"/>
</dbReference>